<proteinExistence type="predicted"/>
<protein>
    <submittedName>
        <fullName evidence="2">PE family protein</fullName>
    </submittedName>
</protein>
<name>A0A1I0VI51_9PSEU</name>
<dbReference type="STRING" id="490629.SAMN05216266_101276"/>
<keyword evidence="3" id="KW-1185">Reference proteome</keyword>
<dbReference type="EMBL" id="FOKG01000001">
    <property type="protein sequence ID" value="SFA76169.1"/>
    <property type="molecule type" value="Genomic_DNA"/>
</dbReference>
<dbReference type="RefSeq" id="WP_091668214.1">
    <property type="nucleotide sequence ID" value="NZ_FOKG01000001.1"/>
</dbReference>
<dbReference type="AlphaFoldDB" id="A0A1I0VI51"/>
<accession>A0A1I0VI51</accession>
<sequence length="135" mass="14312">MTDSAVQSGSALSTYALGASVPAVPGARDIQVEPDKLLEVAGVLEAQANELQDRVRAQLGALRIAPPSEDIVSRNAIEAWNSVVVDGEESYEGRVRAYIEGLRVLVEQLRAASAAYEAGEDDKAESFGDRRDPGA</sequence>
<feature type="region of interest" description="Disordered" evidence="1">
    <location>
        <begin position="116"/>
        <end position="135"/>
    </location>
</feature>
<organism evidence="2 3">
    <name type="scientific">Amycolatopsis marina</name>
    <dbReference type="NCBI Taxonomy" id="490629"/>
    <lineage>
        <taxon>Bacteria</taxon>
        <taxon>Bacillati</taxon>
        <taxon>Actinomycetota</taxon>
        <taxon>Actinomycetes</taxon>
        <taxon>Pseudonocardiales</taxon>
        <taxon>Pseudonocardiaceae</taxon>
        <taxon>Amycolatopsis</taxon>
    </lineage>
</organism>
<gene>
    <name evidence="2" type="ORF">SAMN05216266_101276</name>
</gene>
<reference evidence="3" key="1">
    <citation type="submission" date="2016-10" db="EMBL/GenBank/DDBJ databases">
        <authorList>
            <person name="Varghese N."/>
            <person name="Submissions S."/>
        </authorList>
    </citation>
    <scope>NUCLEOTIDE SEQUENCE [LARGE SCALE GENOMIC DNA]</scope>
    <source>
        <strain evidence="3">CGMCC 4.3568</strain>
    </source>
</reference>
<evidence type="ECO:0000313" key="3">
    <source>
        <dbReference type="Proteomes" id="UP000243799"/>
    </source>
</evidence>
<evidence type="ECO:0000256" key="1">
    <source>
        <dbReference type="SAM" id="MobiDB-lite"/>
    </source>
</evidence>
<evidence type="ECO:0000313" key="2">
    <source>
        <dbReference type="EMBL" id="SFA76169.1"/>
    </source>
</evidence>
<dbReference type="OrthoDB" id="3697873at2"/>
<dbReference type="Proteomes" id="UP000243799">
    <property type="component" value="Unassembled WGS sequence"/>
</dbReference>
<feature type="compositionally biased region" description="Basic and acidic residues" evidence="1">
    <location>
        <begin position="124"/>
        <end position="135"/>
    </location>
</feature>